<dbReference type="Proteomes" id="UP000299102">
    <property type="component" value="Unassembled WGS sequence"/>
</dbReference>
<sequence length="159" mass="17427">MKRERNHSISMQMKLQEKHEANGAGHARAAHERRAARLMTGVPQASSRISTGWPAHLQQLQVPLAQHAQWRRGDTKLRDGRGGGAGAGCQYLIWLDFKRSPNKDSGYTSKLAKSSTPVSRSGAGGSLTSTRMRYGATSDGADANTDCALRYIHLSKRRN</sequence>
<dbReference type="EMBL" id="BGZK01001723">
    <property type="protein sequence ID" value="GBP85222.1"/>
    <property type="molecule type" value="Genomic_DNA"/>
</dbReference>
<feature type="region of interest" description="Disordered" evidence="1">
    <location>
        <begin position="105"/>
        <end position="130"/>
    </location>
</feature>
<evidence type="ECO:0000256" key="1">
    <source>
        <dbReference type="SAM" id="MobiDB-lite"/>
    </source>
</evidence>
<evidence type="ECO:0000313" key="3">
    <source>
        <dbReference type="Proteomes" id="UP000299102"/>
    </source>
</evidence>
<accession>A0A4C1ZCX4</accession>
<reference evidence="2 3" key="1">
    <citation type="journal article" date="2019" name="Commun. Biol.">
        <title>The bagworm genome reveals a unique fibroin gene that provides high tensile strength.</title>
        <authorList>
            <person name="Kono N."/>
            <person name="Nakamura H."/>
            <person name="Ohtoshi R."/>
            <person name="Tomita M."/>
            <person name="Numata K."/>
            <person name="Arakawa K."/>
        </authorList>
    </citation>
    <scope>NUCLEOTIDE SEQUENCE [LARGE SCALE GENOMIC DNA]</scope>
</reference>
<keyword evidence="3" id="KW-1185">Reference proteome</keyword>
<name>A0A4C1ZCX4_EUMVA</name>
<dbReference type="AlphaFoldDB" id="A0A4C1ZCX4"/>
<proteinExistence type="predicted"/>
<evidence type="ECO:0000313" key="2">
    <source>
        <dbReference type="EMBL" id="GBP85222.1"/>
    </source>
</evidence>
<gene>
    <name evidence="2" type="ORF">EVAR_55699_1</name>
</gene>
<feature type="compositionally biased region" description="Polar residues" evidence="1">
    <location>
        <begin position="105"/>
        <end position="119"/>
    </location>
</feature>
<protein>
    <submittedName>
        <fullName evidence="2">Uncharacterized protein</fullName>
    </submittedName>
</protein>
<organism evidence="2 3">
    <name type="scientific">Eumeta variegata</name>
    <name type="common">Bagworm moth</name>
    <name type="synonym">Eumeta japonica</name>
    <dbReference type="NCBI Taxonomy" id="151549"/>
    <lineage>
        <taxon>Eukaryota</taxon>
        <taxon>Metazoa</taxon>
        <taxon>Ecdysozoa</taxon>
        <taxon>Arthropoda</taxon>
        <taxon>Hexapoda</taxon>
        <taxon>Insecta</taxon>
        <taxon>Pterygota</taxon>
        <taxon>Neoptera</taxon>
        <taxon>Endopterygota</taxon>
        <taxon>Lepidoptera</taxon>
        <taxon>Glossata</taxon>
        <taxon>Ditrysia</taxon>
        <taxon>Tineoidea</taxon>
        <taxon>Psychidae</taxon>
        <taxon>Oiketicinae</taxon>
        <taxon>Eumeta</taxon>
    </lineage>
</organism>
<comment type="caution">
    <text evidence="2">The sequence shown here is derived from an EMBL/GenBank/DDBJ whole genome shotgun (WGS) entry which is preliminary data.</text>
</comment>